<evidence type="ECO:0000313" key="1">
    <source>
        <dbReference type="EMBL" id="GIY70100.1"/>
    </source>
</evidence>
<dbReference type="EMBL" id="BPLQ01013133">
    <property type="protein sequence ID" value="GIY70100.1"/>
    <property type="molecule type" value="Genomic_DNA"/>
</dbReference>
<comment type="caution">
    <text evidence="1">The sequence shown here is derived from an EMBL/GenBank/DDBJ whole genome shotgun (WGS) entry which is preliminary data.</text>
</comment>
<organism evidence="1 2">
    <name type="scientific">Caerostris darwini</name>
    <dbReference type="NCBI Taxonomy" id="1538125"/>
    <lineage>
        <taxon>Eukaryota</taxon>
        <taxon>Metazoa</taxon>
        <taxon>Ecdysozoa</taxon>
        <taxon>Arthropoda</taxon>
        <taxon>Chelicerata</taxon>
        <taxon>Arachnida</taxon>
        <taxon>Araneae</taxon>
        <taxon>Araneomorphae</taxon>
        <taxon>Entelegynae</taxon>
        <taxon>Araneoidea</taxon>
        <taxon>Araneidae</taxon>
        <taxon>Caerostris</taxon>
    </lineage>
</organism>
<keyword evidence="2" id="KW-1185">Reference proteome</keyword>
<accession>A0AAV4VJF5</accession>
<sequence>MIFIAEGFQVICHLSTSDMSPIRKGSLHGRINHGFVEGRGKLADCCYQADAKGPKRPHLCLCHPRGSSYCGRVGDEQRGMSSDQRDDHRSAKWPSVCVYLHP</sequence>
<reference evidence="1 2" key="1">
    <citation type="submission" date="2021-06" db="EMBL/GenBank/DDBJ databases">
        <title>Caerostris darwini draft genome.</title>
        <authorList>
            <person name="Kono N."/>
            <person name="Arakawa K."/>
        </authorList>
    </citation>
    <scope>NUCLEOTIDE SEQUENCE [LARGE SCALE GENOMIC DNA]</scope>
</reference>
<dbReference type="AlphaFoldDB" id="A0AAV4VJF5"/>
<proteinExistence type="predicted"/>
<dbReference type="Proteomes" id="UP001054837">
    <property type="component" value="Unassembled WGS sequence"/>
</dbReference>
<evidence type="ECO:0000313" key="2">
    <source>
        <dbReference type="Proteomes" id="UP001054837"/>
    </source>
</evidence>
<protein>
    <submittedName>
        <fullName evidence="1">Uncharacterized protein</fullName>
    </submittedName>
</protein>
<gene>
    <name evidence="1" type="ORF">CDAR_540941</name>
</gene>
<name>A0AAV4VJF5_9ARAC</name>